<organism evidence="3 4">
    <name type="scientific">Lujinxingia vulgaris</name>
    <dbReference type="NCBI Taxonomy" id="2600176"/>
    <lineage>
        <taxon>Bacteria</taxon>
        <taxon>Deltaproteobacteria</taxon>
        <taxon>Bradymonadales</taxon>
        <taxon>Lujinxingiaceae</taxon>
        <taxon>Lujinxingia</taxon>
    </lineage>
</organism>
<accession>A0A5C6XES2</accession>
<feature type="transmembrane region" description="Helical" evidence="2">
    <location>
        <begin position="23"/>
        <end position="40"/>
    </location>
</feature>
<feature type="transmembrane region" description="Helical" evidence="2">
    <location>
        <begin position="1148"/>
        <end position="1172"/>
    </location>
</feature>
<dbReference type="Gene3D" id="3.30.70.1320">
    <property type="entry name" value="Multidrug efflux transporter AcrB pore domain like"/>
    <property type="match status" value="1"/>
</dbReference>
<dbReference type="InterPro" id="IPR001036">
    <property type="entry name" value="Acrflvin-R"/>
</dbReference>
<keyword evidence="2" id="KW-1133">Transmembrane helix</keyword>
<dbReference type="PANTHER" id="PTHR32063">
    <property type="match status" value="1"/>
</dbReference>
<feature type="transmembrane region" description="Helical" evidence="2">
    <location>
        <begin position="596"/>
        <end position="615"/>
    </location>
</feature>
<sequence>MHTDTSSTSFIGRLIEGALQQRLLVVVFTLAAIGWGLYVAPMDLGAGEPGDPVPVDAIPDLGENQQIVFTEWPGRSPQDIEDQITYPLTTALLGVPGVETIRSTSMFGFSSIYVIFEEDAEYYWTRARLVERLASLPGGLLPEGVAPQLGPDATALGQVFWYTLEGRTPDGEPAGGWGPEELRTLQDFTVRYALASAPGVAEVASIGGHVREYQVEVDPARLRAYDVTLAQVADAVRQSNAEVGARTTEINGVEYLIRGVGYVESLDDIARAPVVTRDGVTVTVDEVARVTTGPGIRRGALTRSGVEAVGGVVTARYGANPKQVIDEVKHAIDEVQRALPSRTLEDGTVSQVTVVPFYDRSELIDRTLGTLSLALYQQILITVLVVMLIMLHLRASLLVSALLPLAVLMTFVAMKYTGVDANVVALAGIAIAIGTMVDMGIIMTENIAQHLDEAPDDAPRLAVIGRGASEVAPAILTAITTTVVSFLPVFLLTGQEGKLFTPLAFTKTYALVASLIIAIFIIPTAASWVLGARARSLRSRLLLGLAATAGALALTFTVHAGIGVALLISSLAWIIDDVLKARGFWQDTPAHIWARRALRWVGLAAVVIVVTWLLTTSWMPLGAGQGVVANLIVVALVVGFVLGSFSLFRIAYPTLLRWILAHKAVFLPAPALVVVLGLTIWLGFSATFGWMPDAFQKSAPGQWLHHAFPGLEREFMPDLDEGTFLYMPSTMPHGSLGEARDMLASLDLLFETVPEVEVSVGKLGRAESALDPAPVAMVETIIQYKPEYVLDAQGRRMRFQVDAAGEFVRDETGGLIEDPKGLPYRQWRDEIRRQEDIWDELVDVARHIPGLTTAPLLQPISTRLVMLQSGIRAPMAVRLQGESLEDLADAALKIQELLREHPLVNQGAVNADRPVGKPYLIIEPDRAHLERYGVSMAAFQQVVEASIGGISVGQTVEGRERFEMRVRYPRELRDDPEAIDRILVPTASGAQVPLSEIATVSYERGPEMIRSENSALVAYVMFDAAEGTSEVSVVESVRQTLDQAMDRGELSLAEGVRLSFAGSYENSLRAEARLRILVPLILVIIALLIYLQFRSLLTSLIIFSGVAVAFGGGFLLIWLYGQPWFLDVSLFGVSMREIFQIGPMNLSVAVWVGFIALFGIGADDGVVMATYLKQRFDEGKSDTIEQVRERVVEAGLRRIRPCLMTTATTILALLPVLTSYGTGADVMIPMAVPAVGGMTIALLTLFVVPTLYCAVEESKVRLGEFRESASSQDLPEDEPASEDGTASTPEVDED</sequence>
<dbReference type="OrthoDB" id="9798415at2"/>
<evidence type="ECO:0000256" key="1">
    <source>
        <dbReference type="SAM" id="MobiDB-lite"/>
    </source>
</evidence>
<dbReference type="PANTHER" id="PTHR32063:SF19">
    <property type="entry name" value="CATION EFFLUX SYSTEM PROTEIN CUSA"/>
    <property type="match status" value="1"/>
</dbReference>
<comment type="caution">
    <text evidence="3">The sequence shown here is derived from an EMBL/GenBank/DDBJ whole genome shotgun (WGS) entry which is preliminary data.</text>
</comment>
<keyword evidence="2" id="KW-0812">Transmembrane</keyword>
<feature type="transmembrane region" description="Helical" evidence="2">
    <location>
        <begin position="397"/>
        <end position="416"/>
    </location>
</feature>
<dbReference type="EMBL" id="VOSM01000003">
    <property type="protein sequence ID" value="TXD37855.1"/>
    <property type="molecule type" value="Genomic_DNA"/>
</dbReference>
<dbReference type="PRINTS" id="PR00702">
    <property type="entry name" value="ACRIFLAVINRP"/>
</dbReference>
<name>A0A5C6XES2_9DELT</name>
<dbReference type="Pfam" id="PF00873">
    <property type="entry name" value="ACR_tran"/>
    <property type="match status" value="2"/>
</dbReference>
<feature type="transmembrane region" description="Helical" evidence="2">
    <location>
        <begin position="1234"/>
        <end position="1255"/>
    </location>
</feature>
<feature type="transmembrane region" description="Helical" evidence="2">
    <location>
        <begin position="664"/>
        <end position="691"/>
    </location>
</feature>
<dbReference type="GO" id="GO:0042910">
    <property type="term" value="F:xenobiotic transmembrane transporter activity"/>
    <property type="evidence" value="ECO:0007669"/>
    <property type="project" value="TreeGrafter"/>
</dbReference>
<dbReference type="Gene3D" id="3.30.70.1430">
    <property type="entry name" value="Multidrug efflux transporter AcrB pore domain"/>
    <property type="match status" value="1"/>
</dbReference>
<dbReference type="SUPFAM" id="SSF82866">
    <property type="entry name" value="Multidrug efflux transporter AcrB transmembrane domain"/>
    <property type="match status" value="2"/>
</dbReference>
<feature type="transmembrane region" description="Helical" evidence="2">
    <location>
        <begin position="368"/>
        <end position="391"/>
    </location>
</feature>
<dbReference type="SUPFAM" id="SSF82693">
    <property type="entry name" value="Multidrug efflux transporter AcrB pore domain, PN1, PN2, PC1 and PC2 subdomains"/>
    <property type="match status" value="2"/>
</dbReference>
<keyword evidence="4" id="KW-1185">Reference proteome</keyword>
<dbReference type="Gene3D" id="1.20.1640.10">
    <property type="entry name" value="Multidrug efflux transporter AcrB transmembrane domain"/>
    <property type="match status" value="3"/>
</dbReference>
<evidence type="ECO:0000313" key="3">
    <source>
        <dbReference type="EMBL" id="TXD37855.1"/>
    </source>
</evidence>
<evidence type="ECO:0000313" key="4">
    <source>
        <dbReference type="Proteomes" id="UP000321412"/>
    </source>
</evidence>
<gene>
    <name evidence="3" type="ORF">FRC98_09260</name>
</gene>
<feature type="transmembrane region" description="Helical" evidence="2">
    <location>
        <begin position="1202"/>
        <end position="1222"/>
    </location>
</feature>
<evidence type="ECO:0000256" key="2">
    <source>
        <dbReference type="SAM" id="Phobius"/>
    </source>
</evidence>
<dbReference type="GO" id="GO:0005886">
    <property type="term" value="C:plasma membrane"/>
    <property type="evidence" value="ECO:0007669"/>
    <property type="project" value="TreeGrafter"/>
</dbReference>
<dbReference type="SUPFAM" id="SSF82714">
    <property type="entry name" value="Multidrug efflux transporter AcrB TolC docking domain, DN and DC subdomains"/>
    <property type="match status" value="2"/>
</dbReference>
<feature type="transmembrane region" description="Helical" evidence="2">
    <location>
        <begin position="423"/>
        <end position="443"/>
    </location>
</feature>
<feature type="region of interest" description="Disordered" evidence="1">
    <location>
        <begin position="1265"/>
        <end position="1294"/>
    </location>
</feature>
<feature type="transmembrane region" description="Helical" evidence="2">
    <location>
        <begin position="471"/>
        <end position="492"/>
    </location>
</feature>
<protein>
    <submittedName>
        <fullName evidence="3">Efflux RND transporter permease subunit</fullName>
    </submittedName>
</protein>
<feature type="transmembrane region" description="Helical" evidence="2">
    <location>
        <begin position="542"/>
        <end position="575"/>
    </location>
</feature>
<feature type="transmembrane region" description="Helical" evidence="2">
    <location>
        <begin position="504"/>
        <end position="530"/>
    </location>
</feature>
<dbReference type="RefSeq" id="WP_146981009.1">
    <property type="nucleotide sequence ID" value="NZ_VOSM01000003.1"/>
</dbReference>
<feature type="transmembrane region" description="Helical" evidence="2">
    <location>
        <begin position="1100"/>
        <end position="1121"/>
    </location>
</feature>
<feature type="transmembrane region" description="Helical" evidence="2">
    <location>
        <begin position="627"/>
        <end position="652"/>
    </location>
</feature>
<dbReference type="Proteomes" id="UP000321412">
    <property type="component" value="Unassembled WGS sequence"/>
</dbReference>
<proteinExistence type="predicted"/>
<reference evidence="3 4" key="1">
    <citation type="submission" date="2019-08" db="EMBL/GenBank/DDBJ databases">
        <title>Bradymonadales sp. TMQ4.</title>
        <authorList>
            <person name="Liang Q."/>
        </authorList>
    </citation>
    <scope>NUCLEOTIDE SEQUENCE [LARGE SCALE GENOMIC DNA]</scope>
    <source>
        <strain evidence="3 4">TMQ4</strain>
    </source>
</reference>
<dbReference type="Gene3D" id="3.30.2090.10">
    <property type="entry name" value="Multidrug efflux transporter AcrB TolC docking domain, DN and DC subdomains"/>
    <property type="match status" value="2"/>
</dbReference>
<keyword evidence="2" id="KW-0472">Membrane</keyword>
<feature type="transmembrane region" description="Helical" evidence="2">
    <location>
        <begin position="1076"/>
        <end position="1093"/>
    </location>
</feature>
<dbReference type="InterPro" id="IPR027463">
    <property type="entry name" value="AcrB_DN_DC_subdom"/>
</dbReference>